<dbReference type="SUPFAM" id="SSF52091">
    <property type="entry name" value="SpoIIaa-like"/>
    <property type="match status" value="1"/>
</dbReference>
<dbReference type="EMBL" id="BHZD01000001">
    <property type="protein sequence ID" value="GCD40915.1"/>
    <property type="molecule type" value="Genomic_DNA"/>
</dbReference>
<organism evidence="3 4">
    <name type="scientific">Streptomyces paromomycinus</name>
    <name type="common">Streptomyces rimosus subsp. paromomycinus</name>
    <dbReference type="NCBI Taxonomy" id="92743"/>
    <lineage>
        <taxon>Bacteria</taxon>
        <taxon>Bacillati</taxon>
        <taxon>Actinomycetota</taxon>
        <taxon>Actinomycetes</taxon>
        <taxon>Kitasatosporales</taxon>
        <taxon>Streptomycetaceae</taxon>
        <taxon>Streptomyces</taxon>
    </lineage>
</organism>
<dbReference type="RefSeq" id="WP_170251516.1">
    <property type="nucleotide sequence ID" value="NZ_BHZD01000001.1"/>
</dbReference>
<evidence type="ECO:0000259" key="2">
    <source>
        <dbReference type="PROSITE" id="PS50801"/>
    </source>
</evidence>
<feature type="domain" description="STAS" evidence="2">
    <location>
        <begin position="56"/>
        <end position="137"/>
    </location>
</feature>
<dbReference type="CDD" id="cd07043">
    <property type="entry name" value="STAS_anti-anti-sigma_factors"/>
    <property type="match status" value="1"/>
</dbReference>
<evidence type="ECO:0000313" key="3">
    <source>
        <dbReference type="EMBL" id="GCD40915.1"/>
    </source>
</evidence>
<name>A0A401VV14_STREY</name>
<comment type="caution">
    <text evidence="3">The sequence shown here is derived from an EMBL/GenBank/DDBJ whole genome shotgun (WGS) entry which is preliminary data.</text>
</comment>
<dbReference type="Proteomes" id="UP000286746">
    <property type="component" value="Unassembled WGS sequence"/>
</dbReference>
<feature type="region of interest" description="Disordered" evidence="1">
    <location>
        <begin position="151"/>
        <end position="188"/>
    </location>
</feature>
<dbReference type="InterPro" id="IPR036513">
    <property type="entry name" value="STAS_dom_sf"/>
</dbReference>
<protein>
    <submittedName>
        <fullName evidence="3">Anti-sigma factor antagonist</fullName>
    </submittedName>
</protein>
<dbReference type="GO" id="GO:0043856">
    <property type="term" value="F:anti-sigma factor antagonist activity"/>
    <property type="evidence" value="ECO:0007669"/>
    <property type="project" value="TreeGrafter"/>
</dbReference>
<keyword evidence="4" id="KW-1185">Reference proteome</keyword>
<accession>A0A401VV14</accession>
<dbReference type="Gene3D" id="3.30.750.24">
    <property type="entry name" value="STAS domain"/>
    <property type="match status" value="1"/>
</dbReference>
<dbReference type="PROSITE" id="PS50801">
    <property type="entry name" value="STAS"/>
    <property type="match status" value="1"/>
</dbReference>
<dbReference type="InterPro" id="IPR002645">
    <property type="entry name" value="STAS_dom"/>
</dbReference>
<gene>
    <name evidence="3" type="ORF">GKJPGBOP_00568</name>
</gene>
<dbReference type="PANTHER" id="PTHR33495:SF2">
    <property type="entry name" value="ANTI-SIGMA FACTOR ANTAGONIST TM_1081-RELATED"/>
    <property type="match status" value="1"/>
</dbReference>
<proteinExistence type="predicted"/>
<reference evidence="3 4" key="1">
    <citation type="submission" date="2018-11" db="EMBL/GenBank/DDBJ databases">
        <title>Whole genome sequence of Streptomyces paromomycinus NBRC 15454(T).</title>
        <authorList>
            <person name="Komaki H."/>
            <person name="Tamura T."/>
        </authorList>
    </citation>
    <scope>NUCLEOTIDE SEQUENCE [LARGE SCALE GENOMIC DNA]</scope>
    <source>
        <strain evidence="3 4">NBRC 15454</strain>
    </source>
</reference>
<evidence type="ECO:0000256" key="1">
    <source>
        <dbReference type="SAM" id="MobiDB-lite"/>
    </source>
</evidence>
<dbReference type="Pfam" id="PF01740">
    <property type="entry name" value="STAS"/>
    <property type="match status" value="1"/>
</dbReference>
<feature type="compositionally biased region" description="Low complexity" evidence="1">
    <location>
        <begin position="151"/>
        <end position="170"/>
    </location>
</feature>
<evidence type="ECO:0000313" key="4">
    <source>
        <dbReference type="Proteomes" id="UP000286746"/>
    </source>
</evidence>
<dbReference type="AlphaFoldDB" id="A0A401VV14"/>
<sequence length="188" mass="20697">MSGLARCFRGRVAPRRLGRAGARWWRYEGRPRRRPAGSYPKSDGPCWRARRDGETLLLSVCGDLDLELARRLGPALSQVSSRSVRTVVLDLSQVTFFDCSGLQWLCEVRSRVAANGGETYLRQPPRCVYRVLQLVPLSRPFALLPATGTAAARPAGTTGSSRSAGSGSRRLAVRRRRAVYGSTRPHSS</sequence>
<dbReference type="PANTHER" id="PTHR33495">
    <property type="entry name" value="ANTI-SIGMA FACTOR ANTAGONIST TM_1081-RELATED-RELATED"/>
    <property type="match status" value="1"/>
</dbReference>